<dbReference type="Gene3D" id="3.90.550.10">
    <property type="entry name" value="Spore Coat Polysaccharide Biosynthesis Protein SpsA, Chain A"/>
    <property type="match status" value="1"/>
</dbReference>
<feature type="domain" description="Glycosyltransferase 2-like" evidence="4">
    <location>
        <begin position="4"/>
        <end position="177"/>
    </location>
</feature>
<protein>
    <submittedName>
        <fullName evidence="5">Glycosyltransferase</fullName>
    </submittedName>
</protein>
<keyword evidence="6" id="KW-1185">Reference proteome</keyword>
<dbReference type="SUPFAM" id="SSF53448">
    <property type="entry name" value="Nucleotide-diphospho-sugar transferases"/>
    <property type="match status" value="1"/>
</dbReference>
<dbReference type="PANTHER" id="PTHR43179">
    <property type="entry name" value="RHAMNOSYLTRANSFERASE WBBL"/>
    <property type="match status" value="1"/>
</dbReference>
<gene>
    <name evidence="5" type="ORF">I5U16_04315</name>
</gene>
<sequence length="299" mass="34253">MRCSALIVTFNRLEKLKQCWAATSALPFVDIVIVDNASTDETQSWLHCIEDSRLHVIRAAQNDGGAGGFRLGAEYIASKIDTDWVFMFDDDAYPDRALLTCFAELTQRFDYAAYCCRVLDKQGTLCKMNVPFSKMPTSLVQTLGYISRPGRYTPAEHKPTDVVTFSFVGAIIRKDVLAANIEYIWPELFIYYDDLYFSYRLSQQGYRFRYSPELVFLHDVPTSQGGITPSWKVYYLVRNLLLSRTLFNIHERPYSLGAIVLRIAKYLLSFTSQGKKGEYIKYVMRGIVDGISRKNGKQH</sequence>
<dbReference type="InterPro" id="IPR029044">
    <property type="entry name" value="Nucleotide-diphossugar_trans"/>
</dbReference>
<dbReference type="Proteomes" id="UP000635335">
    <property type="component" value="Unassembled WGS sequence"/>
</dbReference>
<organism evidence="5 6">
    <name type="scientific">Serratia surfactantfaciens</name>
    <dbReference type="NCBI Taxonomy" id="2741499"/>
    <lineage>
        <taxon>Bacteria</taxon>
        <taxon>Pseudomonadati</taxon>
        <taxon>Pseudomonadota</taxon>
        <taxon>Gammaproteobacteria</taxon>
        <taxon>Enterobacterales</taxon>
        <taxon>Yersiniaceae</taxon>
        <taxon>Serratia</taxon>
    </lineage>
</organism>
<evidence type="ECO:0000313" key="5">
    <source>
        <dbReference type="EMBL" id="MBH1919378.1"/>
    </source>
</evidence>
<dbReference type="RefSeq" id="WP_197667405.1">
    <property type="nucleotide sequence ID" value="NZ_JADUMB010000001.1"/>
</dbReference>
<evidence type="ECO:0000256" key="2">
    <source>
        <dbReference type="ARBA" id="ARBA00022676"/>
    </source>
</evidence>
<accession>A0ABS0LVL6</accession>
<keyword evidence="3" id="KW-0808">Transferase</keyword>
<dbReference type="PANTHER" id="PTHR43179:SF12">
    <property type="entry name" value="GALACTOFURANOSYLTRANSFERASE GLFT2"/>
    <property type="match status" value="1"/>
</dbReference>
<comment type="similarity">
    <text evidence="1">Belongs to the glycosyltransferase 2 family.</text>
</comment>
<dbReference type="InterPro" id="IPR001173">
    <property type="entry name" value="Glyco_trans_2-like"/>
</dbReference>
<evidence type="ECO:0000256" key="1">
    <source>
        <dbReference type="ARBA" id="ARBA00006739"/>
    </source>
</evidence>
<evidence type="ECO:0000256" key="3">
    <source>
        <dbReference type="ARBA" id="ARBA00022679"/>
    </source>
</evidence>
<reference evidence="5 6" key="1">
    <citation type="submission" date="2020-11" db="EMBL/GenBank/DDBJ databases">
        <title>Enhanced detection system for hospital associated transmission using whole genome sequencing surveillance.</title>
        <authorList>
            <person name="Harrison L.H."/>
            <person name="Van Tyne D."/>
            <person name="Marsh J.W."/>
            <person name="Griffith M.P."/>
            <person name="Snyder D.J."/>
            <person name="Cooper V.S."/>
            <person name="Mustapha M."/>
        </authorList>
    </citation>
    <scope>NUCLEOTIDE SEQUENCE [LARGE SCALE GENOMIC DNA]</scope>
    <source>
        <strain evidence="5 6">SER00227</strain>
    </source>
</reference>
<dbReference type="Pfam" id="PF00535">
    <property type="entry name" value="Glycos_transf_2"/>
    <property type="match status" value="1"/>
</dbReference>
<proteinExistence type="inferred from homology"/>
<dbReference type="EMBL" id="JADUMB010000001">
    <property type="protein sequence ID" value="MBH1919378.1"/>
    <property type="molecule type" value="Genomic_DNA"/>
</dbReference>
<comment type="caution">
    <text evidence="5">The sequence shown here is derived from an EMBL/GenBank/DDBJ whole genome shotgun (WGS) entry which is preliminary data.</text>
</comment>
<evidence type="ECO:0000259" key="4">
    <source>
        <dbReference type="Pfam" id="PF00535"/>
    </source>
</evidence>
<name>A0ABS0LVL6_9GAMM</name>
<keyword evidence="2" id="KW-0328">Glycosyltransferase</keyword>
<evidence type="ECO:0000313" key="6">
    <source>
        <dbReference type="Proteomes" id="UP000635335"/>
    </source>
</evidence>